<gene>
    <name evidence="1" type="primary">nadE</name>
    <name evidence="1" type="ORF">GKC49_26065</name>
</gene>
<dbReference type="Proteomes" id="UP000461948">
    <property type="component" value="Unassembled WGS sequence"/>
</dbReference>
<feature type="non-terminal residue" evidence="1">
    <location>
        <position position="46"/>
    </location>
</feature>
<evidence type="ECO:0000313" key="1">
    <source>
        <dbReference type="EMBL" id="MSE18424.1"/>
    </source>
</evidence>
<dbReference type="GO" id="GO:0008795">
    <property type="term" value="F:NAD+ synthase activity"/>
    <property type="evidence" value="ECO:0007669"/>
    <property type="project" value="UniProtKB-EC"/>
</dbReference>
<dbReference type="EC" id="6.3.1.5" evidence="1"/>
<accession>A0A7X2SYP4</accession>
<dbReference type="AlphaFoldDB" id="A0A7X2SYP4"/>
<name>A0A7X2SYP4_ENTAG</name>
<dbReference type="InterPro" id="IPR014729">
    <property type="entry name" value="Rossmann-like_a/b/a_fold"/>
</dbReference>
<keyword evidence="1" id="KW-0436">Ligase</keyword>
<comment type="caution">
    <text evidence="1">The sequence shown here is derived from an EMBL/GenBank/DDBJ whole genome shotgun (WGS) entry which is preliminary data.</text>
</comment>
<organism evidence="1 2">
    <name type="scientific">Enterobacter agglomerans</name>
    <name type="common">Erwinia herbicola</name>
    <name type="synonym">Pantoea agglomerans</name>
    <dbReference type="NCBI Taxonomy" id="549"/>
    <lineage>
        <taxon>Bacteria</taxon>
        <taxon>Pseudomonadati</taxon>
        <taxon>Pseudomonadota</taxon>
        <taxon>Gammaproteobacteria</taxon>
        <taxon>Enterobacterales</taxon>
        <taxon>Erwiniaceae</taxon>
        <taxon>Pantoea</taxon>
        <taxon>Pantoea agglomerans group</taxon>
    </lineage>
</organism>
<dbReference type="Gene3D" id="3.40.50.620">
    <property type="entry name" value="HUPs"/>
    <property type="match status" value="1"/>
</dbReference>
<proteinExistence type="predicted"/>
<evidence type="ECO:0000313" key="2">
    <source>
        <dbReference type="Proteomes" id="UP000461948"/>
    </source>
</evidence>
<dbReference type="EMBL" id="WKLC01001812">
    <property type="protein sequence ID" value="MSE18424.1"/>
    <property type="molecule type" value="Genomic_DNA"/>
</dbReference>
<dbReference type="SUPFAM" id="SSF52402">
    <property type="entry name" value="Adenine nucleotide alpha hydrolases-like"/>
    <property type="match status" value="1"/>
</dbReference>
<sequence length="46" mass="5125">MSLQQEIIEALGVKPTIDADQEVRVSIDFLKAYLKRHSGLKTLVLG</sequence>
<protein>
    <submittedName>
        <fullName evidence="1">NAD(+) synthase</fullName>
        <ecNumber evidence="1">6.3.1.5</ecNumber>
    </submittedName>
</protein>
<reference evidence="1 2" key="1">
    <citation type="submission" date="2019-11" db="EMBL/GenBank/DDBJ databases">
        <title>Draft Genome Sequence of Plant Growth-Promoting Rhizosphere-Associated Bacteria.</title>
        <authorList>
            <person name="Vasilyev I.Y."/>
            <person name="Radchenko V."/>
            <person name="Ilnitskaya E.V."/>
        </authorList>
    </citation>
    <scope>NUCLEOTIDE SEQUENCE [LARGE SCALE GENOMIC DNA]</scope>
    <source>
        <strain evidence="1 2">VRA_MhP_f</strain>
    </source>
</reference>